<sequence length="190" mass="19606">MMSPRFALAASTLLVASVVSAADECSASVSESVIAKIDNSSYYDTCAVADEGADVTFNVSTLFDVLNFTASEFILFCNSSTCLEPVHEMVHSIPTDCLILYEGTERNLSEEVTALHDECHKALGTPDDDGDDTTDSDDMSMPMAMSMSGMDMGGTSSSSKAGSSSSAASTVTGTFVAAAIAGCATLAALL</sequence>
<accession>A0A6A3JA10</accession>
<comment type="function">
    <text evidence="6">Induces local and distal defense responses (incompatible hypersensitive reaction) in plants from the solanaceae and cruciferae families. Elicits leaf necrosis and causes the accumulation of pathogenesis-related proteins. Might interact with the lipidic molecules of the plasma membrane.</text>
</comment>
<dbReference type="GO" id="GO:0052040">
    <property type="term" value="P:symbiont-mediated perturbation of host programmed cell death"/>
    <property type="evidence" value="ECO:0007669"/>
    <property type="project" value="UniProtKB-UniRule"/>
</dbReference>
<evidence type="ECO:0000313" key="10">
    <source>
        <dbReference type="Proteomes" id="UP000429607"/>
    </source>
</evidence>
<dbReference type="SUPFAM" id="SSF48647">
    <property type="entry name" value="Fungal elicitin"/>
    <property type="match status" value="1"/>
</dbReference>
<dbReference type="InterPro" id="IPR036470">
    <property type="entry name" value="Elicitin_sf"/>
</dbReference>
<feature type="chain" id="PRO_5025665135" description="Elicitin" evidence="8">
    <location>
        <begin position="22"/>
        <end position="190"/>
    </location>
</feature>
<dbReference type="Pfam" id="PF00964">
    <property type="entry name" value="Elicitin"/>
    <property type="match status" value="1"/>
</dbReference>
<evidence type="ECO:0000256" key="4">
    <source>
        <dbReference type="ARBA" id="ARBA00022978"/>
    </source>
</evidence>
<evidence type="ECO:0000256" key="1">
    <source>
        <dbReference type="ARBA" id="ARBA00004613"/>
    </source>
</evidence>
<dbReference type="SMART" id="SM01187">
    <property type="entry name" value="Elicitin"/>
    <property type="match status" value="1"/>
</dbReference>
<evidence type="ECO:0000256" key="2">
    <source>
        <dbReference type="ARBA" id="ARBA00009544"/>
    </source>
</evidence>
<dbReference type="GO" id="GO:0005576">
    <property type="term" value="C:extracellular region"/>
    <property type="evidence" value="ECO:0007669"/>
    <property type="project" value="UniProtKB-SubCell"/>
</dbReference>
<gene>
    <name evidence="9" type="ORF">PR001_g21206</name>
</gene>
<comment type="subcellular location">
    <subcellularLocation>
        <location evidence="1 6">Secreted</location>
    </subcellularLocation>
</comment>
<keyword evidence="3 6" id="KW-0964">Secreted</keyword>
<dbReference type="InterPro" id="IPR002200">
    <property type="entry name" value="Elicitin"/>
</dbReference>
<dbReference type="EMBL" id="QXFV01002186">
    <property type="protein sequence ID" value="KAE8991510.1"/>
    <property type="molecule type" value="Genomic_DNA"/>
</dbReference>
<protein>
    <recommendedName>
        <fullName evidence="6">Elicitin</fullName>
    </recommendedName>
</protein>
<comment type="caution">
    <text evidence="9">The sequence shown here is derived from an EMBL/GenBank/DDBJ whole genome shotgun (WGS) entry which is preliminary data.</text>
</comment>
<proteinExistence type="inferred from homology"/>
<keyword evidence="4 6" id="KW-0928">Hypersensitive response elicitation</keyword>
<feature type="signal peptide" evidence="8">
    <location>
        <begin position="1"/>
        <end position="21"/>
    </location>
</feature>
<reference evidence="9 10" key="1">
    <citation type="submission" date="2018-09" db="EMBL/GenBank/DDBJ databases">
        <title>Genomic investigation of the strawberry pathogen Phytophthora fragariae indicates pathogenicity is determined by transcriptional variation in three key races.</title>
        <authorList>
            <person name="Adams T.M."/>
            <person name="Armitage A.D."/>
            <person name="Sobczyk M.K."/>
            <person name="Bates H.J."/>
            <person name="Dunwell J.M."/>
            <person name="Nellist C.F."/>
            <person name="Harrison R.J."/>
        </authorList>
    </citation>
    <scope>NUCLEOTIDE SEQUENCE [LARGE SCALE GENOMIC DNA]</scope>
    <source>
        <strain evidence="9 10">SCRP249</strain>
    </source>
</reference>
<keyword evidence="8" id="KW-0732">Signal</keyword>
<evidence type="ECO:0000313" key="9">
    <source>
        <dbReference type="EMBL" id="KAE8991510.1"/>
    </source>
</evidence>
<evidence type="ECO:0000256" key="5">
    <source>
        <dbReference type="ARBA" id="ARBA00023157"/>
    </source>
</evidence>
<dbReference type="AlphaFoldDB" id="A0A6A3JA10"/>
<dbReference type="Proteomes" id="UP000429607">
    <property type="component" value="Unassembled WGS sequence"/>
</dbReference>
<evidence type="ECO:0000256" key="8">
    <source>
        <dbReference type="SAM" id="SignalP"/>
    </source>
</evidence>
<evidence type="ECO:0000256" key="6">
    <source>
        <dbReference type="RuleBase" id="RU368111"/>
    </source>
</evidence>
<feature type="compositionally biased region" description="Acidic residues" evidence="7">
    <location>
        <begin position="126"/>
        <end position="138"/>
    </location>
</feature>
<evidence type="ECO:0000256" key="7">
    <source>
        <dbReference type="SAM" id="MobiDB-lite"/>
    </source>
</evidence>
<feature type="compositionally biased region" description="Low complexity" evidence="7">
    <location>
        <begin position="139"/>
        <end position="163"/>
    </location>
</feature>
<feature type="region of interest" description="Disordered" evidence="7">
    <location>
        <begin position="123"/>
        <end position="163"/>
    </location>
</feature>
<organism evidence="9 10">
    <name type="scientific">Phytophthora rubi</name>
    <dbReference type="NCBI Taxonomy" id="129364"/>
    <lineage>
        <taxon>Eukaryota</taxon>
        <taxon>Sar</taxon>
        <taxon>Stramenopiles</taxon>
        <taxon>Oomycota</taxon>
        <taxon>Peronosporomycetes</taxon>
        <taxon>Peronosporales</taxon>
        <taxon>Peronosporaceae</taxon>
        <taxon>Phytophthora</taxon>
    </lineage>
</organism>
<name>A0A6A3JA10_9STRA</name>
<evidence type="ECO:0000256" key="3">
    <source>
        <dbReference type="ARBA" id="ARBA00022525"/>
    </source>
</evidence>
<keyword evidence="5 6" id="KW-1015">Disulfide bond</keyword>
<comment type="similarity">
    <text evidence="2 6">Belongs to the elicitin family.</text>
</comment>